<evidence type="ECO:0000313" key="1">
    <source>
        <dbReference type="EMBL" id="SVC81952.1"/>
    </source>
</evidence>
<proteinExistence type="predicted"/>
<dbReference type="EMBL" id="UINC01112774">
    <property type="protein sequence ID" value="SVC81952.1"/>
    <property type="molecule type" value="Genomic_DNA"/>
</dbReference>
<protein>
    <submittedName>
        <fullName evidence="1">Uncharacterized protein</fullName>
    </submittedName>
</protein>
<organism evidence="1">
    <name type="scientific">marine metagenome</name>
    <dbReference type="NCBI Taxonomy" id="408172"/>
    <lineage>
        <taxon>unclassified sequences</taxon>
        <taxon>metagenomes</taxon>
        <taxon>ecological metagenomes</taxon>
    </lineage>
</organism>
<dbReference type="AlphaFoldDB" id="A0A382QBL7"/>
<sequence>MIQESLSHLTVSSLKENSIMVSLKVKEYVHG</sequence>
<accession>A0A382QBL7</accession>
<feature type="non-terminal residue" evidence="1">
    <location>
        <position position="31"/>
    </location>
</feature>
<name>A0A382QBL7_9ZZZZ</name>
<reference evidence="1" key="1">
    <citation type="submission" date="2018-05" db="EMBL/GenBank/DDBJ databases">
        <authorList>
            <person name="Lanie J.A."/>
            <person name="Ng W.-L."/>
            <person name="Kazmierczak K.M."/>
            <person name="Andrzejewski T.M."/>
            <person name="Davidsen T.M."/>
            <person name="Wayne K.J."/>
            <person name="Tettelin H."/>
            <person name="Glass J.I."/>
            <person name="Rusch D."/>
            <person name="Podicherti R."/>
            <person name="Tsui H.-C.T."/>
            <person name="Winkler M.E."/>
        </authorList>
    </citation>
    <scope>NUCLEOTIDE SEQUENCE</scope>
</reference>
<gene>
    <name evidence="1" type="ORF">METZ01_LOCUS334806</name>
</gene>